<name>A0A1M6DZ35_9FLAO</name>
<organism evidence="2 3">
    <name type="scientific">Mesonia phycicola</name>
    <dbReference type="NCBI Taxonomy" id="579105"/>
    <lineage>
        <taxon>Bacteria</taxon>
        <taxon>Pseudomonadati</taxon>
        <taxon>Bacteroidota</taxon>
        <taxon>Flavobacteriia</taxon>
        <taxon>Flavobacteriales</taxon>
        <taxon>Flavobacteriaceae</taxon>
        <taxon>Mesonia</taxon>
    </lineage>
</organism>
<dbReference type="OrthoDB" id="799537at2"/>
<proteinExistence type="predicted"/>
<dbReference type="AlphaFoldDB" id="A0A1M6DZ35"/>
<dbReference type="Proteomes" id="UP000184225">
    <property type="component" value="Unassembled WGS sequence"/>
</dbReference>
<reference evidence="2 3" key="1">
    <citation type="submission" date="2016-11" db="EMBL/GenBank/DDBJ databases">
        <authorList>
            <person name="Jaros S."/>
            <person name="Januszkiewicz K."/>
            <person name="Wedrychowicz H."/>
        </authorList>
    </citation>
    <scope>NUCLEOTIDE SEQUENCE [LARGE SCALE GENOMIC DNA]</scope>
    <source>
        <strain evidence="2 3">DSM 21425</strain>
    </source>
</reference>
<feature type="transmembrane region" description="Helical" evidence="1">
    <location>
        <begin position="20"/>
        <end position="37"/>
    </location>
</feature>
<gene>
    <name evidence="2" type="ORF">SAMN04488096_104258</name>
</gene>
<dbReference type="STRING" id="579105.SAMN04488096_104258"/>
<keyword evidence="3" id="KW-1185">Reference proteome</keyword>
<evidence type="ECO:0000313" key="2">
    <source>
        <dbReference type="EMBL" id="SHI78512.1"/>
    </source>
</evidence>
<sequence>MSEEINQNQNLENEELSTGLKVLSFCIPIAGAIIYIMEKNKSPKKAKTACYAALIGFGVAIVLQIIFTIIGVGAGLASGSY</sequence>
<keyword evidence="1" id="KW-1133">Transmembrane helix</keyword>
<accession>A0A1M6DZ35</accession>
<dbReference type="EMBL" id="FQYY01000004">
    <property type="protein sequence ID" value="SHI78512.1"/>
    <property type="molecule type" value="Genomic_DNA"/>
</dbReference>
<evidence type="ECO:0000256" key="1">
    <source>
        <dbReference type="SAM" id="Phobius"/>
    </source>
</evidence>
<keyword evidence="1" id="KW-0472">Membrane</keyword>
<dbReference type="RefSeq" id="WP_073149907.1">
    <property type="nucleotide sequence ID" value="NZ_FQYY01000004.1"/>
</dbReference>
<keyword evidence="1" id="KW-0812">Transmembrane</keyword>
<feature type="transmembrane region" description="Helical" evidence="1">
    <location>
        <begin position="49"/>
        <end position="77"/>
    </location>
</feature>
<evidence type="ECO:0000313" key="3">
    <source>
        <dbReference type="Proteomes" id="UP000184225"/>
    </source>
</evidence>
<protein>
    <submittedName>
        <fullName evidence="2">Uncharacterized protein</fullName>
    </submittedName>
</protein>